<dbReference type="GO" id="GO:0017111">
    <property type="term" value="F:ribonucleoside triphosphate phosphatase activity"/>
    <property type="evidence" value="ECO:0007669"/>
    <property type="project" value="InterPro"/>
</dbReference>
<evidence type="ECO:0000256" key="8">
    <source>
        <dbReference type="ARBA" id="ARBA00023080"/>
    </source>
</evidence>
<evidence type="ECO:0000256" key="4">
    <source>
        <dbReference type="ARBA" id="ARBA00022723"/>
    </source>
</evidence>
<dbReference type="GO" id="GO:0000166">
    <property type="term" value="F:nucleotide binding"/>
    <property type="evidence" value="ECO:0007669"/>
    <property type="project" value="UniProtKB-KW"/>
</dbReference>
<dbReference type="InterPro" id="IPR029001">
    <property type="entry name" value="ITPase-like_fam"/>
</dbReference>
<evidence type="ECO:0000256" key="15">
    <source>
        <dbReference type="ARBA" id="ARBA00083186"/>
    </source>
</evidence>
<dbReference type="GO" id="GO:0005829">
    <property type="term" value="C:cytosol"/>
    <property type="evidence" value="ECO:0007669"/>
    <property type="project" value="TreeGrafter"/>
</dbReference>
<evidence type="ECO:0000256" key="1">
    <source>
        <dbReference type="ARBA" id="ARBA00001946"/>
    </source>
</evidence>
<dbReference type="NCBIfam" id="NF011397">
    <property type="entry name" value="PRK14822.1"/>
    <property type="match status" value="1"/>
</dbReference>
<reference evidence="17" key="1">
    <citation type="submission" date="2019-08" db="EMBL/GenBank/DDBJ databases">
        <authorList>
            <person name="Kucharzyk K."/>
            <person name="Murdoch R.W."/>
            <person name="Higgins S."/>
            <person name="Loffler F."/>
        </authorList>
    </citation>
    <scope>NUCLEOTIDE SEQUENCE</scope>
</reference>
<keyword evidence="7" id="KW-0460">Magnesium</keyword>
<name>A0A645CZW3_9ZZZZ</name>
<dbReference type="GO" id="GO:0009146">
    <property type="term" value="P:purine nucleoside triphosphate catabolic process"/>
    <property type="evidence" value="ECO:0007669"/>
    <property type="project" value="UniProtKB-ARBA"/>
</dbReference>
<comment type="cofactor">
    <cofactor evidence="1">
        <name>Mg(2+)</name>
        <dbReference type="ChEBI" id="CHEBI:18420"/>
    </cofactor>
</comment>
<organism evidence="17">
    <name type="scientific">bioreactor metagenome</name>
    <dbReference type="NCBI Taxonomy" id="1076179"/>
    <lineage>
        <taxon>unclassified sequences</taxon>
        <taxon>metagenomes</taxon>
        <taxon>ecological metagenomes</taxon>
    </lineage>
</organism>
<keyword evidence="6 17" id="KW-0378">Hydrolase</keyword>
<dbReference type="Gene3D" id="3.90.950.10">
    <property type="match status" value="1"/>
</dbReference>
<dbReference type="AlphaFoldDB" id="A0A645CZW3"/>
<evidence type="ECO:0000256" key="13">
    <source>
        <dbReference type="ARBA" id="ARBA00075987"/>
    </source>
</evidence>
<dbReference type="GO" id="GO:0036220">
    <property type="term" value="F:ITP diphosphatase activity"/>
    <property type="evidence" value="ECO:0007669"/>
    <property type="project" value="UniProtKB-EC"/>
</dbReference>
<dbReference type="CDD" id="cd00515">
    <property type="entry name" value="HAM1"/>
    <property type="match status" value="1"/>
</dbReference>
<dbReference type="FunFam" id="3.90.950.10:FF:000001">
    <property type="entry name" value="dITP/XTP pyrophosphatase"/>
    <property type="match status" value="1"/>
</dbReference>
<accession>A0A645CZW3</accession>
<keyword evidence="5" id="KW-0547">Nucleotide-binding</keyword>
<dbReference type="EC" id="3.6.1.66" evidence="11"/>
<evidence type="ECO:0000256" key="6">
    <source>
        <dbReference type="ARBA" id="ARBA00022801"/>
    </source>
</evidence>
<keyword evidence="4" id="KW-0479">Metal-binding</keyword>
<evidence type="ECO:0000256" key="10">
    <source>
        <dbReference type="ARBA" id="ARBA00052017"/>
    </source>
</evidence>
<dbReference type="SUPFAM" id="SSF52972">
    <property type="entry name" value="ITPase-like"/>
    <property type="match status" value="1"/>
</dbReference>
<dbReference type="GO" id="GO:0035870">
    <property type="term" value="F:dITP diphosphatase activity"/>
    <property type="evidence" value="ECO:0007669"/>
    <property type="project" value="RHEA"/>
</dbReference>
<sequence>MNFIIATHNKKKQTELQRVLKPLGIDVLTADDLNITLTDVDETGSTFQENARLKAVSGCKESGLPCIADDSGLVVDALEGAPGIYSARYAGEHGNDSLNNQKLLQNLADIPPEKRTARFVCAISCIFPDGKEIAVEGTCEGKIAFEPDGMGGFGYDPLFICGGQSFGRLSAEEKDRVSHRGNALRKLVKELEKNHDQ</sequence>
<comment type="caution">
    <text evidence="17">The sequence shown here is derived from an EMBL/GenBank/DDBJ whole genome shotgun (WGS) entry which is preliminary data.</text>
</comment>
<dbReference type="NCBIfam" id="TIGR00042">
    <property type="entry name" value="RdgB/HAM1 family non-canonical purine NTP pyrophosphatase"/>
    <property type="match status" value="1"/>
</dbReference>
<evidence type="ECO:0000256" key="2">
    <source>
        <dbReference type="ARBA" id="ARBA00008023"/>
    </source>
</evidence>
<evidence type="ECO:0000256" key="9">
    <source>
        <dbReference type="ARBA" id="ARBA00051875"/>
    </source>
</evidence>
<evidence type="ECO:0000256" key="3">
    <source>
        <dbReference type="ARBA" id="ARBA00011738"/>
    </source>
</evidence>
<dbReference type="InterPro" id="IPR020922">
    <property type="entry name" value="dITP/XTP_pyrophosphatase"/>
</dbReference>
<dbReference type="EMBL" id="VSSQ01031494">
    <property type="protein sequence ID" value="MPM82398.1"/>
    <property type="molecule type" value="Genomic_DNA"/>
</dbReference>
<comment type="catalytic activity">
    <reaction evidence="10">
        <text>XTP + H2O = XMP + diphosphate + H(+)</text>
        <dbReference type="Rhea" id="RHEA:28610"/>
        <dbReference type="ChEBI" id="CHEBI:15377"/>
        <dbReference type="ChEBI" id="CHEBI:15378"/>
        <dbReference type="ChEBI" id="CHEBI:33019"/>
        <dbReference type="ChEBI" id="CHEBI:57464"/>
        <dbReference type="ChEBI" id="CHEBI:61314"/>
        <dbReference type="EC" id="3.6.1.66"/>
    </reaction>
</comment>
<evidence type="ECO:0000256" key="5">
    <source>
        <dbReference type="ARBA" id="ARBA00022741"/>
    </source>
</evidence>
<dbReference type="GO" id="GO:0046872">
    <property type="term" value="F:metal ion binding"/>
    <property type="evidence" value="ECO:0007669"/>
    <property type="project" value="UniProtKB-KW"/>
</dbReference>
<proteinExistence type="inferred from homology"/>
<evidence type="ECO:0000256" key="11">
    <source>
        <dbReference type="ARBA" id="ARBA00066468"/>
    </source>
</evidence>
<comment type="catalytic activity">
    <reaction evidence="9">
        <text>dITP + H2O = dIMP + diphosphate + H(+)</text>
        <dbReference type="Rhea" id="RHEA:28342"/>
        <dbReference type="ChEBI" id="CHEBI:15377"/>
        <dbReference type="ChEBI" id="CHEBI:15378"/>
        <dbReference type="ChEBI" id="CHEBI:33019"/>
        <dbReference type="ChEBI" id="CHEBI:61194"/>
        <dbReference type="ChEBI" id="CHEBI:61382"/>
        <dbReference type="EC" id="3.6.1.66"/>
    </reaction>
</comment>
<evidence type="ECO:0000256" key="14">
    <source>
        <dbReference type="ARBA" id="ARBA00078805"/>
    </source>
</evidence>
<dbReference type="Pfam" id="PF01725">
    <property type="entry name" value="Ham1p_like"/>
    <property type="match status" value="1"/>
</dbReference>
<dbReference type="GO" id="GO:0009117">
    <property type="term" value="P:nucleotide metabolic process"/>
    <property type="evidence" value="ECO:0007669"/>
    <property type="project" value="UniProtKB-KW"/>
</dbReference>
<dbReference type="PANTHER" id="PTHR11067:SF9">
    <property type="entry name" value="INOSINE TRIPHOSPHATE PYROPHOSPHATASE"/>
    <property type="match status" value="1"/>
</dbReference>
<keyword evidence="8" id="KW-0546">Nucleotide metabolism</keyword>
<evidence type="ECO:0000256" key="16">
    <source>
        <dbReference type="ARBA" id="ARBA00083635"/>
    </source>
</evidence>
<dbReference type="GO" id="GO:0036222">
    <property type="term" value="F:XTP diphosphatase activity"/>
    <property type="evidence" value="ECO:0007669"/>
    <property type="project" value="RHEA"/>
</dbReference>
<comment type="subunit">
    <text evidence="3">Homodimer.</text>
</comment>
<evidence type="ECO:0000313" key="17">
    <source>
        <dbReference type="EMBL" id="MPM82398.1"/>
    </source>
</evidence>
<dbReference type="PANTHER" id="PTHR11067">
    <property type="entry name" value="INOSINE TRIPHOSPHATE PYROPHOSPHATASE/HAM1 PROTEIN"/>
    <property type="match status" value="1"/>
</dbReference>
<protein>
    <recommendedName>
        <fullName evidence="12">dITP/XTP pyrophosphatase</fullName>
        <ecNumber evidence="11">3.6.1.66</ecNumber>
    </recommendedName>
    <alternativeName>
        <fullName evidence="13">Non-canonical purine NTP pyrophosphatase</fullName>
    </alternativeName>
    <alternativeName>
        <fullName evidence="14">Non-standard purine NTP pyrophosphatase</fullName>
    </alternativeName>
    <alternativeName>
        <fullName evidence="16">Nucleoside-triphosphate diphosphatase</fullName>
    </alternativeName>
    <alternativeName>
        <fullName evidence="15">Nucleoside-triphosphate pyrophosphatase</fullName>
    </alternativeName>
</protein>
<gene>
    <name evidence="17" type="ORF">SDC9_129459</name>
</gene>
<evidence type="ECO:0000256" key="12">
    <source>
        <dbReference type="ARBA" id="ARBA00071289"/>
    </source>
</evidence>
<evidence type="ECO:0000256" key="7">
    <source>
        <dbReference type="ARBA" id="ARBA00022842"/>
    </source>
</evidence>
<dbReference type="InterPro" id="IPR002637">
    <property type="entry name" value="RdgB/HAM1"/>
</dbReference>
<dbReference type="HAMAP" id="MF_01405">
    <property type="entry name" value="Non_canon_purine_NTPase"/>
    <property type="match status" value="1"/>
</dbReference>
<comment type="similarity">
    <text evidence="2">Belongs to the HAM1 NTPase family.</text>
</comment>